<dbReference type="InterPro" id="IPR055290">
    <property type="entry name" value="At3g26010-like"/>
</dbReference>
<name>A0A9R0VEE6_TRITD</name>
<evidence type="ECO:0000313" key="3">
    <source>
        <dbReference type="Proteomes" id="UP000324705"/>
    </source>
</evidence>
<proteinExistence type="predicted"/>
<dbReference type="AlphaFoldDB" id="A0A9R0VEE6"/>
<dbReference type="InterPro" id="IPR036047">
    <property type="entry name" value="F-box-like_dom_sf"/>
</dbReference>
<dbReference type="Proteomes" id="UP000324705">
    <property type="component" value="Chromosome 1B"/>
</dbReference>
<sequence>MLILSIFASRNLPQNMESKRVNIVDCLTDDILVEILSRVPPKSFCRFKCVCKAWLAFSSDPLYRRKLPKTSTGLLYKPQYGSAIQLVGMSPNDEEIDGAFTFIPQYEQLELVDYCNGLVLCRYKSRYTSAETCRFIVCNPATREWRTLPILNTPYGPNVSPYTAFLAFDPSWSGKFYVFNFQEKLKNNLPLVIYKLEVFSSDLCEWLVDDAWSGNHRIMVNKPHNFIGGVFHVHSNTSEILVVKGLSSGIMPYHYTIKLPGDCWNGCFSQSMGLLQCAFPEEGGSTIAVFTLDDYRPCKWSLKHRFCMGDAFGRDNFLPNRDYLSWLCFYRIVALDLERGVLFLVDKESNKLFSYKTSTGQLSEIKDGRLGWTWECFYYVACYSKLPVLSRLCDVIE</sequence>
<keyword evidence="3" id="KW-1185">Reference proteome</keyword>
<feature type="domain" description="F-box" evidence="1">
    <location>
        <begin position="27"/>
        <end position="67"/>
    </location>
</feature>
<evidence type="ECO:0000259" key="1">
    <source>
        <dbReference type="SMART" id="SM00256"/>
    </source>
</evidence>
<evidence type="ECO:0000313" key="2">
    <source>
        <dbReference type="EMBL" id="VAH22956.1"/>
    </source>
</evidence>
<protein>
    <recommendedName>
        <fullName evidence="1">F-box domain-containing protein</fullName>
    </recommendedName>
</protein>
<dbReference type="Gramene" id="TRITD1Bv1G214420.1">
    <property type="protein sequence ID" value="TRITD1Bv1G214420.1"/>
    <property type="gene ID" value="TRITD1Bv1G214420"/>
</dbReference>
<reference evidence="2 3" key="1">
    <citation type="submission" date="2017-09" db="EMBL/GenBank/DDBJ databases">
        <authorList>
            <consortium name="International Durum Wheat Genome Sequencing Consortium (IDWGSC)"/>
            <person name="Milanesi L."/>
        </authorList>
    </citation>
    <scope>NUCLEOTIDE SEQUENCE [LARGE SCALE GENOMIC DNA]</scope>
    <source>
        <strain evidence="3">cv. Svevo</strain>
    </source>
</reference>
<organism evidence="2 3">
    <name type="scientific">Triticum turgidum subsp. durum</name>
    <name type="common">Durum wheat</name>
    <name type="synonym">Triticum durum</name>
    <dbReference type="NCBI Taxonomy" id="4567"/>
    <lineage>
        <taxon>Eukaryota</taxon>
        <taxon>Viridiplantae</taxon>
        <taxon>Streptophyta</taxon>
        <taxon>Embryophyta</taxon>
        <taxon>Tracheophyta</taxon>
        <taxon>Spermatophyta</taxon>
        <taxon>Magnoliopsida</taxon>
        <taxon>Liliopsida</taxon>
        <taxon>Poales</taxon>
        <taxon>Poaceae</taxon>
        <taxon>BOP clade</taxon>
        <taxon>Pooideae</taxon>
        <taxon>Triticodae</taxon>
        <taxon>Triticeae</taxon>
        <taxon>Triticinae</taxon>
        <taxon>Triticum</taxon>
    </lineage>
</organism>
<dbReference type="CDD" id="cd22157">
    <property type="entry name" value="F-box_AtFBW1-like"/>
    <property type="match status" value="1"/>
</dbReference>
<dbReference type="SMART" id="SM00256">
    <property type="entry name" value="FBOX"/>
    <property type="match status" value="1"/>
</dbReference>
<accession>A0A9R0VEE6</accession>
<dbReference type="SUPFAM" id="SSF81383">
    <property type="entry name" value="F-box domain"/>
    <property type="match status" value="1"/>
</dbReference>
<dbReference type="OMA" id="HRIMVNK"/>
<dbReference type="EMBL" id="LT934112">
    <property type="protein sequence ID" value="VAH22956.1"/>
    <property type="molecule type" value="Genomic_DNA"/>
</dbReference>
<dbReference type="PANTHER" id="PTHR35546:SF8">
    <property type="entry name" value="F-BOX DOMAIN-CONTAINING PROTEIN"/>
    <property type="match status" value="1"/>
</dbReference>
<dbReference type="Gene3D" id="1.20.1280.50">
    <property type="match status" value="1"/>
</dbReference>
<dbReference type="InterPro" id="IPR001810">
    <property type="entry name" value="F-box_dom"/>
</dbReference>
<gene>
    <name evidence="2" type="ORF">TRITD_1Bv1G214420</name>
</gene>
<dbReference type="PANTHER" id="PTHR35546">
    <property type="entry name" value="F-BOX PROTEIN INTERACTION DOMAIN PROTEIN-RELATED"/>
    <property type="match status" value="1"/>
</dbReference>
<dbReference type="Pfam" id="PF00646">
    <property type="entry name" value="F-box"/>
    <property type="match status" value="1"/>
</dbReference>